<name>A0ACB8S3J4_9AGAM</name>
<evidence type="ECO:0000313" key="1">
    <source>
        <dbReference type="EMBL" id="KAI0050348.1"/>
    </source>
</evidence>
<organism evidence="1 2">
    <name type="scientific">Auriscalpium vulgare</name>
    <dbReference type="NCBI Taxonomy" id="40419"/>
    <lineage>
        <taxon>Eukaryota</taxon>
        <taxon>Fungi</taxon>
        <taxon>Dikarya</taxon>
        <taxon>Basidiomycota</taxon>
        <taxon>Agaricomycotina</taxon>
        <taxon>Agaricomycetes</taxon>
        <taxon>Russulales</taxon>
        <taxon>Auriscalpiaceae</taxon>
        <taxon>Auriscalpium</taxon>
    </lineage>
</organism>
<sequence length="88" mass="10019">MSLGSNVVPYDGSKEDMKPEEILRFPCSDELERPHRHPTKSHRAPPRAAHPWVRQRRHGFCAWTSSLSRIPRVAAGQLPRINNNIAVT</sequence>
<accession>A0ACB8S3J4</accession>
<comment type="caution">
    <text evidence="1">The sequence shown here is derived from an EMBL/GenBank/DDBJ whole genome shotgun (WGS) entry which is preliminary data.</text>
</comment>
<keyword evidence="2" id="KW-1185">Reference proteome</keyword>
<dbReference type="Proteomes" id="UP000814033">
    <property type="component" value="Unassembled WGS sequence"/>
</dbReference>
<proteinExistence type="predicted"/>
<reference evidence="1" key="2">
    <citation type="journal article" date="2022" name="New Phytol.">
        <title>Evolutionary transition to the ectomycorrhizal habit in the genomes of a hyperdiverse lineage of mushroom-forming fungi.</title>
        <authorList>
            <person name="Looney B."/>
            <person name="Miyauchi S."/>
            <person name="Morin E."/>
            <person name="Drula E."/>
            <person name="Courty P.E."/>
            <person name="Kohler A."/>
            <person name="Kuo A."/>
            <person name="LaButti K."/>
            <person name="Pangilinan J."/>
            <person name="Lipzen A."/>
            <person name="Riley R."/>
            <person name="Andreopoulos W."/>
            <person name="He G."/>
            <person name="Johnson J."/>
            <person name="Nolan M."/>
            <person name="Tritt A."/>
            <person name="Barry K.W."/>
            <person name="Grigoriev I.V."/>
            <person name="Nagy L.G."/>
            <person name="Hibbett D."/>
            <person name="Henrissat B."/>
            <person name="Matheny P.B."/>
            <person name="Labbe J."/>
            <person name="Martin F.M."/>
        </authorList>
    </citation>
    <scope>NUCLEOTIDE SEQUENCE</scope>
    <source>
        <strain evidence="1">FP105234-sp</strain>
    </source>
</reference>
<dbReference type="EMBL" id="MU275862">
    <property type="protein sequence ID" value="KAI0050348.1"/>
    <property type="molecule type" value="Genomic_DNA"/>
</dbReference>
<evidence type="ECO:0000313" key="2">
    <source>
        <dbReference type="Proteomes" id="UP000814033"/>
    </source>
</evidence>
<gene>
    <name evidence="1" type="ORF">FA95DRAFT_1555663</name>
</gene>
<protein>
    <submittedName>
        <fullName evidence="1">Uncharacterized protein</fullName>
    </submittedName>
</protein>
<reference evidence="1" key="1">
    <citation type="submission" date="2021-02" db="EMBL/GenBank/DDBJ databases">
        <authorList>
            <consortium name="DOE Joint Genome Institute"/>
            <person name="Ahrendt S."/>
            <person name="Looney B.P."/>
            <person name="Miyauchi S."/>
            <person name="Morin E."/>
            <person name="Drula E."/>
            <person name="Courty P.E."/>
            <person name="Chicoki N."/>
            <person name="Fauchery L."/>
            <person name="Kohler A."/>
            <person name="Kuo A."/>
            <person name="Labutti K."/>
            <person name="Pangilinan J."/>
            <person name="Lipzen A."/>
            <person name="Riley R."/>
            <person name="Andreopoulos W."/>
            <person name="He G."/>
            <person name="Johnson J."/>
            <person name="Barry K.W."/>
            <person name="Grigoriev I.V."/>
            <person name="Nagy L."/>
            <person name="Hibbett D."/>
            <person name="Henrissat B."/>
            <person name="Matheny P.B."/>
            <person name="Labbe J."/>
            <person name="Martin F."/>
        </authorList>
    </citation>
    <scope>NUCLEOTIDE SEQUENCE</scope>
    <source>
        <strain evidence="1">FP105234-sp</strain>
    </source>
</reference>